<dbReference type="EMBL" id="ABVL01000003">
    <property type="protein sequence ID" value="EDY21141.1"/>
    <property type="molecule type" value="Genomic_DNA"/>
</dbReference>
<evidence type="ECO:0000313" key="2">
    <source>
        <dbReference type="Proteomes" id="UP000005824"/>
    </source>
</evidence>
<dbReference type="Proteomes" id="UP000005824">
    <property type="component" value="Unassembled WGS sequence"/>
</dbReference>
<dbReference type="AlphaFoldDB" id="B4CXZ3"/>
<name>B4CXZ3_9BACT</name>
<evidence type="ECO:0000313" key="1">
    <source>
        <dbReference type="EMBL" id="EDY21141.1"/>
    </source>
</evidence>
<reference evidence="1 2" key="1">
    <citation type="journal article" date="2011" name="J. Bacteriol.">
        <title>Genome sequence of Chthoniobacter flavus Ellin428, an aerobic heterotrophic soil bacterium.</title>
        <authorList>
            <person name="Kant R."/>
            <person name="van Passel M.W."/>
            <person name="Palva A."/>
            <person name="Lucas S."/>
            <person name="Lapidus A."/>
            <person name="Glavina Del Rio T."/>
            <person name="Dalin E."/>
            <person name="Tice H."/>
            <person name="Bruce D."/>
            <person name="Goodwin L."/>
            <person name="Pitluck S."/>
            <person name="Larimer F.W."/>
            <person name="Land M.L."/>
            <person name="Hauser L."/>
            <person name="Sangwan P."/>
            <person name="de Vos W.M."/>
            <person name="Janssen P.H."/>
            <person name="Smidt H."/>
        </authorList>
    </citation>
    <scope>NUCLEOTIDE SEQUENCE [LARGE SCALE GENOMIC DNA]</scope>
    <source>
        <strain evidence="1 2">Ellin428</strain>
    </source>
</reference>
<accession>B4CXZ3</accession>
<gene>
    <name evidence="1" type="ORF">CfE428DRAFT_1434</name>
</gene>
<dbReference type="RefSeq" id="WP_006978760.1">
    <property type="nucleotide sequence ID" value="NZ_ABVL01000003.1"/>
</dbReference>
<keyword evidence="2" id="KW-1185">Reference proteome</keyword>
<sequence>MTHLNIRDPEVPAEERWRIALWLTDRTDDEVPAGSQILVAPEVREAILPAGPVSPGS</sequence>
<comment type="caution">
    <text evidence="1">The sequence shown here is derived from an EMBL/GenBank/DDBJ whole genome shotgun (WGS) entry which is preliminary data.</text>
</comment>
<protein>
    <submittedName>
        <fullName evidence="1">Uncharacterized protein</fullName>
    </submittedName>
</protein>
<dbReference type="STRING" id="497964.CfE428DRAFT_1434"/>
<organism evidence="1 2">
    <name type="scientific">Chthoniobacter flavus Ellin428</name>
    <dbReference type="NCBI Taxonomy" id="497964"/>
    <lineage>
        <taxon>Bacteria</taxon>
        <taxon>Pseudomonadati</taxon>
        <taxon>Verrucomicrobiota</taxon>
        <taxon>Spartobacteria</taxon>
        <taxon>Chthoniobacterales</taxon>
        <taxon>Chthoniobacteraceae</taxon>
        <taxon>Chthoniobacter</taxon>
    </lineage>
</organism>
<dbReference type="InParanoid" id="B4CXZ3"/>
<dbReference type="eggNOG" id="ENOG502ZUXU">
    <property type="taxonomic scope" value="Bacteria"/>
</dbReference>
<proteinExistence type="predicted"/>